<keyword evidence="1" id="KW-1133">Transmembrane helix</keyword>
<proteinExistence type="predicted"/>
<evidence type="ECO:0000313" key="3">
    <source>
        <dbReference type="EMBL" id="NMN99128.1"/>
    </source>
</evidence>
<accession>A0A848KMG5</accession>
<keyword evidence="1" id="KW-0812">Transmembrane</keyword>
<evidence type="ECO:0000256" key="1">
    <source>
        <dbReference type="SAM" id="Phobius"/>
    </source>
</evidence>
<protein>
    <recommendedName>
        <fullName evidence="2">DUF6286 domain-containing protein</fullName>
    </recommendedName>
</protein>
<gene>
    <name evidence="3" type="ORF">FGL95_29310</name>
</gene>
<keyword evidence="1" id="KW-0472">Membrane</keyword>
<comment type="caution">
    <text evidence="3">The sequence shown here is derived from an EMBL/GenBank/DDBJ whole genome shotgun (WGS) entry which is preliminary data.</text>
</comment>
<reference evidence="3 4" key="1">
    <citation type="submission" date="2019-05" db="EMBL/GenBank/DDBJ databases">
        <authorList>
            <person name="Lee S.D."/>
        </authorList>
    </citation>
    <scope>NUCLEOTIDE SEQUENCE [LARGE SCALE GENOMIC DNA]</scope>
    <source>
        <strain evidence="3 4">YC2-7</strain>
    </source>
</reference>
<evidence type="ECO:0000259" key="2">
    <source>
        <dbReference type="Pfam" id="PF19803"/>
    </source>
</evidence>
<dbReference type="EMBL" id="VCQU01000014">
    <property type="protein sequence ID" value="NMN99128.1"/>
    <property type="molecule type" value="Genomic_DNA"/>
</dbReference>
<feature type="domain" description="DUF6286" evidence="2">
    <location>
        <begin position="77"/>
        <end position="175"/>
    </location>
</feature>
<evidence type="ECO:0000313" key="4">
    <source>
        <dbReference type="Proteomes" id="UP000535543"/>
    </source>
</evidence>
<keyword evidence="4" id="KW-1185">Reference proteome</keyword>
<name>A0A848KMG5_9NOCA</name>
<dbReference type="Pfam" id="PF19803">
    <property type="entry name" value="DUF6286"/>
    <property type="match status" value="1"/>
</dbReference>
<dbReference type="RefSeq" id="WP_169594096.1">
    <property type="nucleotide sequence ID" value="NZ_VCQU01000014.1"/>
</dbReference>
<feature type="transmembrane region" description="Helical" evidence="1">
    <location>
        <begin position="67"/>
        <end position="87"/>
    </location>
</feature>
<dbReference type="Proteomes" id="UP000535543">
    <property type="component" value="Unassembled WGS sequence"/>
</dbReference>
<sequence length="181" mass="19566">MIESDGRQFDPVAKPAARWVALGIAFVLLAVAAICGREFLIERNAVPGPPWIRNAFEWISRLAWQGWMLPVAVAAAVLGAALLVIAVKPRAATHLRTSGTPTIWFRPTDAARISSWAALHVDGVRRAETQIVRRRATVRVRTDGREPGALAEAVRSAVGKALAELAEPPTVTVTIERPAAR</sequence>
<dbReference type="AlphaFoldDB" id="A0A848KMG5"/>
<organism evidence="3 4">
    <name type="scientific">Antrihabitans stalactiti</name>
    <dbReference type="NCBI Taxonomy" id="2584121"/>
    <lineage>
        <taxon>Bacteria</taxon>
        <taxon>Bacillati</taxon>
        <taxon>Actinomycetota</taxon>
        <taxon>Actinomycetes</taxon>
        <taxon>Mycobacteriales</taxon>
        <taxon>Nocardiaceae</taxon>
        <taxon>Antrihabitans</taxon>
    </lineage>
</organism>
<reference evidence="3 4" key="2">
    <citation type="submission" date="2020-06" db="EMBL/GenBank/DDBJ databases">
        <title>Antribacter stalactiti gen. nov., sp. nov., a new member of the family Nacardiaceae isolated from a cave.</title>
        <authorList>
            <person name="Kim I.S."/>
        </authorList>
    </citation>
    <scope>NUCLEOTIDE SEQUENCE [LARGE SCALE GENOMIC DNA]</scope>
    <source>
        <strain evidence="3 4">YC2-7</strain>
    </source>
</reference>
<feature type="transmembrane region" description="Helical" evidence="1">
    <location>
        <begin position="20"/>
        <end position="41"/>
    </location>
</feature>
<dbReference type="InterPro" id="IPR046253">
    <property type="entry name" value="DUF6286"/>
</dbReference>